<feature type="transmembrane region" description="Helical" evidence="1">
    <location>
        <begin position="369"/>
        <end position="399"/>
    </location>
</feature>
<organism evidence="4">
    <name type="scientific">uncultured Arthrobacter sp</name>
    <dbReference type="NCBI Taxonomy" id="114050"/>
    <lineage>
        <taxon>Bacteria</taxon>
        <taxon>Bacillati</taxon>
        <taxon>Actinomycetota</taxon>
        <taxon>Actinomycetes</taxon>
        <taxon>Micrococcales</taxon>
        <taxon>Micrococcaceae</taxon>
        <taxon>Arthrobacter</taxon>
        <taxon>environmental samples</taxon>
    </lineage>
</organism>
<sequence length="711" mass="75976">MSNAVRTMAPPRRATTPAKEVRKDVQGLRAIAVLLVVIAHLWPAWLPGGYVGVDVFFVISGFLMTKHLLSELGRTGGVRLGAFYLRRIKRLLPAALTVALVSLAAAWVFLPFPRWASLAWETIAATVYIENWVLADKSLDYSADNAAPSTVQHYWSLSVEEQFYLVWPLFLLGLFLIAARWRLPSVRVVRGGLAAVGVLSLIVCIHLTYTSPSEAYFVTQTRVWEFAAGGLVATVLTLPRSRTGAGLLVSGAAQWAGLGLILFAAVTFNADTLFPGAAALVPVAGTLLVLVSGPQHPGWSPNTLLAAPPAQFVGDISYSLYLWHWPLIVLAPSVLNRDPALGDQVLLLAVAVALAALTKSLVEDPGRSALLAGASFGRVLGATAASMAVVTVVAAAMIVSVDRAERDHSAVLKDASRSSCFGAGSLQPDRLCPEPLGPPATEVVTAAESYETSPPECGRAADPLWIKKANRLIECDFAGGADPAATVWLVGDSHAEQWQAAIFELARQNRWMVKKSVVDGCPVVDVPRVAFKGKPTTSEAYKKKCLKWSAEVSERITAEKPELVFVSSFAVVEKIDDGSGRPQPEQYRDGFARRALPWAEAGSEVFVLRDTPLTLETTTTECLAQNPAAPRACSNDGADSLPADPLAEAAKAAGSDRIKVLDLSDQFCPDGRCYASIGGAHVYYDDNHVTSTYMRSLAPALAADLEASRAG</sequence>
<feature type="transmembrane region" description="Helical" evidence="1">
    <location>
        <begin position="51"/>
        <end position="69"/>
    </location>
</feature>
<feature type="transmembrane region" description="Helical" evidence="1">
    <location>
        <begin position="245"/>
        <end position="266"/>
    </location>
</feature>
<keyword evidence="1" id="KW-0472">Membrane</keyword>
<feature type="transmembrane region" description="Helical" evidence="1">
    <location>
        <begin position="27"/>
        <end position="45"/>
    </location>
</feature>
<keyword evidence="1" id="KW-1133">Transmembrane helix</keyword>
<feature type="transmembrane region" description="Helical" evidence="1">
    <location>
        <begin position="90"/>
        <end position="110"/>
    </location>
</feature>
<name>A0A6J4HWA0_9MICC</name>
<feature type="transmembrane region" description="Helical" evidence="1">
    <location>
        <begin position="344"/>
        <end position="362"/>
    </location>
</feature>
<keyword evidence="1" id="KW-0812">Transmembrane</keyword>
<dbReference type="PANTHER" id="PTHR23028:SF53">
    <property type="entry name" value="ACYL_TRANSF_3 DOMAIN-CONTAINING PROTEIN"/>
    <property type="match status" value="1"/>
</dbReference>
<dbReference type="InterPro" id="IPR002656">
    <property type="entry name" value="Acyl_transf_3_dom"/>
</dbReference>
<feature type="transmembrane region" description="Helical" evidence="1">
    <location>
        <begin position="188"/>
        <end position="209"/>
    </location>
</feature>
<dbReference type="RefSeq" id="WP_294566554.1">
    <property type="nucleotide sequence ID" value="NZ_CADCTE010000079.1"/>
</dbReference>
<reference evidence="4" key="1">
    <citation type="submission" date="2020-02" db="EMBL/GenBank/DDBJ databases">
        <authorList>
            <person name="Meier V. D."/>
        </authorList>
    </citation>
    <scope>NUCLEOTIDE SEQUENCE</scope>
    <source>
        <strain evidence="4">AVDCRST_MAG83</strain>
    </source>
</reference>
<evidence type="ECO:0000313" key="4">
    <source>
        <dbReference type="EMBL" id="CAA9235190.1"/>
    </source>
</evidence>
<protein>
    <submittedName>
        <fullName evidence="4">O-antigen acetylase</fullName>
    </submittedName>
</protein>
<feature type="transmembrane region" description="Helical" evidence="1">
    <location>
        <begin position="163"/>
        <end position="181"/>
    </location>
</feature>
<dbReference type="PANTHER" id="PTHR23028">
    <property type="entry name" value="ACETYLTRANSFERASE"/>
    <property type="match status" value="1"/>
</dbReference>
<evidence type="ECO:0000259" key="3">
    <source>
        <dbReference type="Pfam" id="PF19040"/>
    </source>
</evidence>
<feature type="domain" description="SGNH" evidence="3">
    <location>
        <begin position="473"/>
        <end position="702"/>
    </location>
</feature>
<evidence type="ECO:0000256" key="1">
    <source>
        <dbReference type="SAM" id="Phobius"/>
    </source>
</evidence>
<feature type="transmembrane region" description="Helical" evidence="1">
    <location>
        <begin position="272"/>
        <end position="291"/>
    </location>
</feature>
<dbReference type="InterPro" id="IPR043968">
    <property type="entry name" value="SGNH"/>
</dbReference>
<feature type="domain" description="Acyltransferase 3" evidence="2">
    <location>
        <begin position="24"/>
        <end position="357"/>
    </location>
</feature>
<dbReference type="Pfam" id="PF01757">
    <property type="entry name" value="Acyl_transf_3"/>
    <property type="match status" value="1"/>
</dbReference>
<dbReference type="EMBL" id="CADCTE010000079">
    <property type="protein sequence ID" value="CAA9235190.1"/>
    <property type="molecule type" value="Genomic_DNA"/>
</dbReference>
<gene>
    <name evidence="4" type="ORF">AVDCRST_MAG83-1324</name>
</gene>
<accession>A0A6J4HWA0</accession>
<dbReference type="GO" id="GO:0016747">
    <property type="term" value="F:acyltransferase activity, transferring groups other than amino-acyl groups"/>
    <property type="evidence" value="ECO:0007669"/>
    <property type="project" value="InterPro"/>
</dbReference>
<dbReference type="AlphaFoldDB" id="A0A6J4HWA0"/>
<dbReference type="GO" id="GO:0016020">
    <property type="term" value="C:membrane"/>
    <property type="evidence" value="ECO:0007669"/>
    <property type="project" value="TreeGrafter"/>
</dbReference>
<dbReference type="InterPro" id="IPR050879">
    <property type="entry name" value="Acyltransferase_3"/>
</dbReference>
<evidence type="ECO:0000259" key="2">
    <source>
        <dbReference type="Pfam" id="PF01757"/>
    </source>
</evidence>
<proteinExistence type="predicted"/>
<dbReference type="GO" id="GO:0009103">
    <property type="term" value="P:lipopolysaccharide biosynthetic process"/>
    <property type="evidence" value="ECO:0007669"/>
    <property type="project" value="TreeGrafter"/>
</dbReference>
<dbReference type="Pfam" id="PF19040">
    <property type="entry name" value="SGNH"/>
    <property type="match status" value="1"/>
</dbReference>